<dbReference type="Pfam" id="PF13365">
    <property type="entry name" value="Trypsin_2"/>
    <property type="match status" value="1"/>
</dbReference>
<proteinExistence type="predicted"/>
<accession>A0A7W4XWF0</accession>
<dbReference type="InterPro" id="IPR047680">
    <property type="entry name" value="MarP-like"/>
</dbReference>
<comment type="caution">
    <text evidence="6">The sequence shown here is derived from an EMBL/GenBank/DDBJ whole genome shotgun (WGS) entry which is preliminary data.</text>
</comment>
<dbReference type="InterPro" id="IPR003825">
    <property type="entry name" value="Colicin-V_CvpA"/>
</dbReference>
<evidence type="ECO:0000313" key="7">
    <source>
        <dbReference type="Proteomes" id="UP000533269"/>
    </source>
</evidence>
<dbReference type="GO" id="GO:0006508">
    <property type="term" value="P:proteolysis"/>
    <property type="evidence" value="ECO:0007669"/>
    <property type="project" value="UniProtKB-KW"/>
</dbReference>
<dbReference type="PANTHER" id="PTHR43019:SF23">
    <property type="entry name" value="PROTEASE DO-LIKE 5, CHLOROPLASTIC"/>
    <property type="match status" value="1"/>
</dbReference>
<dbReference type="NCBIfam" id="NF033740">
    <property type="entry name" value="MarP_fam_protase"/>
    <property type="match status" value="1"/>
</dbReference>
<name>A0A7W4XWF0_KINRA</name>
<dbReference type="SUPFAM" id="SSF50494">
    <property type="entry name" value="Trypsin-like serine proteases"/>
    <property type="match status" value="1"/>
</dbReference>
<evidence type="ECO:0000256" key="1">
    <source>
        <dbReference type="ARBA" id="ARBA00004141"/>
    </source>
</evidence>
<dbReference type="PRINTS" id="PR00834">
    <property type="entry name" value="PROTEASES2C"/>
</dbReference>
<evidence type="ECO:0000256" key="2">
    <source>
        <dbReference type="ARBA" id="ARBA00022692"/>
    </source>
</evidence>
<dbReference type="GO" id="GO:0009403">
    <property type="term" value="P:toxin biosynthetic process"/>
    <property type="evidence" value="ECO:0007669"/>
    <property type="project" value="InterPro"/>
</dbReference>
<evidence type="ECO:0000256" key="3">
    <source>
        <dbReference type="ARBA" id="ARBA00022989"/>
    </source>
</evidence>
<dbReference type="PANTHER" id="PTHR43019">
    <property type="entry name" value="SERINE ENDOPROTEASE DEGS"/>
    <property type="match status" value="1"/>
</dbReference>
<dbReference type="RefSeq" id="WP_183390983.1">
    <property type="nucleotide sequence ID" value="NZ_JACHVY010000001.1"/>
</dbReference>
<keyword evidence="2 5" id="KW-0812">Transmembrane</keyword>
<feature type="transmembrane region" description="Helical" evidence="5">
    <location>
        <begin position="28"/>
        <end position="48"/>
    </location>
</feature>
<organism evidence="6 7">
    <name type="scientific">Kineococcus radiotolerans</name>
    <dbReference type="NCBI Taxonomy" id="131568"/>
    <lineage>
        <taxon>Bacteria</taxon>
        <taxon>Bacillati</taxon>
        <taxon>Actinomycetota</taxon>
        <taxon>Actinomycetes</taxon>
        <taxon>Kineosporiales</taxon>
        <taxon>Kineosporiaceae</taxon>
        <taxon>Kineococcus</taxon>
    </lineage>
</organism>
<evidence type="ECO:0000313" key="6">
    <source>
        <dbReference type="EMBL" id="MBB2900946.1"/>
    </source>
</evidence>
<dbReference type="InterPro" id="IPR043504">
    <property type="entry name" value="Peptidase_S1_PA_chymotrypsin"/>
</dbReference>
<dbReference type="InterPro" id="IPR009003">
    <property type="entry name" value="Peptidase_S1_PA"/>
</dbReference>
<reference evidence="6 7" key="1">
    <citation type="submission" date="2020-08" db="EMBL/GenBank/DDBJ databases">
        <title>The Agave Microbiome: Exploring the role of microbial communities in plant adaptations to desert environments.</title>
        <authorList>
            <person name="Partida-Martinez L.P."/>
        </authorList>
    </citation>
    <scope>NUCLEOTIDE SEQUENCE [LARGE SCALE GENOMIC DNA]</scope>
    <source>
        <strain evidence="6 7">AS2.23</strain>
    </source>
</reference>
<reference evidence="6 7" key="2">
    <citation type="submission" date="2020-08" db="EMBL/GenBank/DDBJ databases">
        <authorList>
            <person name="Partida-Martinez L."/>
            <person name="Huntemann M."/>
            <person name="Clum A."/>
            <person name="Wang J."/>
            <person name="Palaniappan K."/>
            <person name="Ritter S."/>
            <person name="Chen I.-M."/>
            <person name="Stamatis D."/>
            <person name="Reddy T."/>
            <person name="O'Malley R."/>
            <person name="Daum C."/>
            <person name="Shapiro N."/>
            <person name="Ivanova N."/>
            <person name="Kyrpides N."/>
            <person name="Woyke T."/>
        </authorList>
    </citation>
    <scope>NUCLEOTIDE SEQUENCE [LARGE SCALE GENOMIC DNA]</scope>
    <source>
        <strain evidence="6 7">AS2.23</strain>
    </source>
</reference>
<sequence length="402" mass="40846">MSPSGVLDVLLAVLLLVQLVAGYREGFLVGLAGLLGLVGGAAAGVLALPRVVDDWPPGVQRTLVVVLGTVLLAVLGRLLLSLLGARLRAHVRWRPARLADAVLGAVAGLVATLLVVWVVAGAARTAPLPRVVQAVTGSRVVGAVDGLVPPGAGDLLSTFWAAARANGFPRVFTGLGAEPITTVDPPGPLRETEGLRAARAGVVKVTGVARSCRRGLEGSGFVAGRVGGSARVVTNAHVVAGVTDPLVQPGGEGPQHPATVVAYDPGLDLAVLDVPGLDAAPLPRAAELARGDAALVVGFPLDGPYAVQPGRVREVLRAQGRDVYDTTDVVREVYSVYAQVQPGNSGGPLLTEDGEVAGVVFAKSLDDEETGYALTPRELDRVLAEAGSSTAPVPTGGCTTGE</sequence>
<evidence type="ECO:0000256" key="4">
    <source>
        <dbReference type="ARBA" id="ARBA00023136"/>
    </source>
</evidence>
<keyword evidence="6" id="KW-0645">Protease</keyword>
<dbReference type="AlphaFoldDB" id="A0A7W4XWF0"/>
<comment type="subcellular location">
    <subcellularLocation>
        <location evidence="1">Membrane</location>
        <topology evidence="1">Multi-pass membrane protein</topology>
    </subcellularLocation>
</comment>
<dbReference type="GO" id="GO:0016020">
    <property type="term" value="C:membrane"/>
    <property type="evidence" value="ECO:0007669"/>
    <property type="project" value="UniProtKB-SubCell"/>
</dbReference>
<keyword evidence="3 5" id="KW-1133">Transmembrane helix</keyword>
<feature type="transmembrane region" description="Helical" evidence="5">
    <location>
        <begin position="6"/>
        <end position="23"/>
    </location>
</feature>
<dbReference type="GO" id="GO:0004252">
    <property type="term" value="F:serine-type endopeptidase activity"/>
    <property type="evidence" value="ECO:0007669"/>
    <property type="project" value="InterPro"/>
</dbReference>
<dbReference type="Pfam" id="PF02674">
    <property type="entry name" value="Colicin_V"/>
    <property type="match status" value="1"/>
</dbReference>
<feature type="transmembrane region" description="Helical" evidence="5">
    <location>
        <begin position="101"/>
        <end position="120"/>
    </location>
</feature>
<keyword evidence="4 5" id="KW-0472">Membrane</keyword>
<evidence type="ECO:0000256" key="5">
    <source>
        <dbReference type="SAM" id="Phobius"/>
    </source>
</evidence>
<gene>
    <name evidence="6" type="ORF">FHR75_001734</name>
</gene>
<dbReference type="InterPro" id="IPR001940">
    <property type="entry name" value="Peptidase_S1C"/>
</dbReference>
<dbReference type="EMBL" id="JACHVY010000001">
    <property type="protein sequence ID" value="MBB2900946.1"/>
    <property type="molecule type" value="Genomic_DNA"/>
</dbReference>
<dbReference type="Gene3D" id="2.40.10.10">
    <property type="entry name" value="Trypsin-like serine proteases"/>
    <property type="match status" value="2"/>
</dbReference>
<protein>
    <submittedName>
        <fullName evidence="6">S1-C subfamily serine protease</fullName>
    </submittedName>
</protein>
<feature type="transmembrane region" description="Helical" evidence="5">
    <location>
        <begin position="60"/>
        <end position="80"/>
    </location>
</feature>
<keyword evidence="6" id="KW-0378">Hydrolase</keyword>
<dbReference type="Proteomes" id="UP000533269">
    <property type="component" value="Unassembled WGS sequence"/>
</dbReference>